<organism evidence="1 2">
    <name type="scientific">Candidatus Woesebacteria bacterium GW2011_GWA1_41_7</name>
    <dbReference type="NCBI Taxonomy" id="1618556"/>
    <lineage>
        <taxon>Bacteria</taxon>
        <taxon>Candidatus Woeseibacteriota</taxon>
    </lineage>
</organism>
<comment type="caution">
    <text evidence="1">The sequence shown here is derived from an EMBL/GenBank/DDBJ whole genome shotgun (WGS) entry which is preliminary data.</text>
</comment>
<sequence>MNIEPFAPFETQVCNIGKHQWSVARLVTLSRNLPVFDAPLNCLNIYTKYEITLRELVAHIQAVNKADLRYPIILDEDGEIMDGRHRIMKAILKGQDTIKAVRFDKNPDPCRINE</sequence>
<dbReference type="EMBL" id="LCBU01000033">
    <property type="protein sequence ID" value="KKS16779.1"/>
    <property type="molecule type" value="Genomic_DNA"/>
</dbReference>
<dbReference type="InterPro" id="IPR036086">
    <property type="entry name" value="ParB/Sulfiredoxin_sf"/>
</dbReference>
<protein>
    <recommendedName>
        <fullName evidence="3">ParB/Sulfiredoxin domain-containing protein</fullName>
    </recommendedName>
</protein>
<name>A0A0G0WVJ6_9BACT</name>
<accession>A0A0G0WVJ6</accession>
<reference evidence="1 2" key="1">
    <citation type="journal article" date="2015" name="Nature">
        <title>rRNA introns, odd ribosomes, and small enigmatic genomes across a large radiation of phyla.</title>
        <authorList>
            <person name="Brown C.T."/>
            <person name="Hug L.A."/>
            <person name="Thomas B.C."/>
            <person name="Sharon I."/>
            <person name="Castelle C.J."/>
            <person name="Singh A."/>
            <person name="Wilkins M.J."/>
            <person name="Williams K.H."/>
            <person name="Banfield J.F."/>
        </authorList>
    </citation>
    <scope>NUCLEOTIDE SEQUENCE [LARGE SCALE GENOMIC DNA]</scope>
</reference>
<gene>
    <name evidence="1" type="ORF">UU74_C0033G0011</name>
</gene>
<evidence type="ECO:0000313" key="2">
    <source>
        <dbReference type="Proteomes" id="UP000033969"/>
    </source>
</evidence>
<evidence type="ECO:0000313" key="1">
    <source>
        <dbReference type="EMBL" id="KKS16779.1"/>
    </source>
</evidence>
<dbReference type="SUPFAM" id="SSF110849">
    <property type="entry name" value="ParB/Sulfiredoxin"/>
    <property type="match status" value="1"/>
</dbReference>
<dbReference type="AlphaFoldDB" id="A0A0G0WVJ6"/>
<dbReference type="Proteomes" id="UP000033969">
    <property type="component" value="Unassembled WGS sequence"/>
</dbReference>
<proteinExistence type="predicted"/>
<evidence type="ECO:0008006" key="3">
    <source>
        <dbReference type="Google" id="ProtNLM"/>
    </source>
</evidence>